<evidence type="ECO:0000256" key="1">
    <source>
        <dbReference type="SAM" id="MobiDB-lite"/>
    </source>
</evidence>
<sequence>MLENRNVVYFSRFCQLIFNHCCPNVEIVEDDVILSFKLHKRIFSDLINKDNKKGEVGPLMLPASVQQFLDNSQQQHVSTAEAGPSVSQPQRSKSSKVRAVKSGLQQTAAEVSNVDAVPQRKRMKKRRAQRAKSVANDSVADSETEADEETLHQRKRRLVADQLFGDIIANMNKEPEVTASPTSATEEIVTTTPVIVVEEDIPTGEDAVNPETILMDFEPEAPTSKVDDVVEEAAAYSDSRIIDHEDTILEADQATTELVEPIASHTEIISLDFEKGEEVDQVRVNLVPEAVAVHVDATDNDHEDIVLLETLQQSVVEIVQREAEVTAPANSDVPQTVADQVPDATAQSIDEITAEKCA</sequence>
<keyword evidence="3" id="KW-1185">Reference proteome</keyword>
<feature type="region of interest" description="Disordered" evidence="1">
    <location>
        <begin position="114"/>
        <end position="151"/>
    </location>
</feature>
<name>A0AAD8N702_9APIA</name>
<dbReference type="Proteomes" id="UP001237642">
    <property type="component" value="Unassembled WGS sequence"/>
</dbReference>
<dbReference type="EMBL" id="JAUIZM010000002">
    <property type="protein sequence ID" value="KAK1399124.1"/>
    <property type="molecule type" value="Genomic_DNA"/>
</dbReference>
<comment type="caution">
    <text evidence="2">The sequence shown here is derived from an EMBL/GenBank/DDBJ whole genome shotgun (WGS) entry which is preliminary data.</text>
</comment>
<gene>
    <name evidence="2" type="ORF">POM88_008987</name>
</gene>
<evidence type="ECO:0000313" key="3">
    <source>
        <dbReference type="Proteomes" id="UP001237642"/>
    </source>
</evidence>
<evidence type="ECO:0000313" key="2">
    <source>
        <dbReference type="EMBL" id="KAK1399124.1"/>
    </source>
</evidence>
<protein>
    <submittedName>
        <fullName evidence="2">Uncharacterized protein</fullName>
    </submittedName>
</protein>
<accession>A0AAD8N702</accession>
<feature type="region of interest" description="Disordered" evidence="1">
    <location>
        <begin position="72"/>
        <end position="96"/>
    </location>
</feature>
<proteinExistence type="predicted"/>
<organism evidence="2 3">
    <name type="scientific">Heracleum sosnowskyi</name>
    <dbReference type="NCBI Taxonomy" id="360622"/>
    <lineage>
        <taxon>Eukaryota</taxon>
        <taxon>Viridiplantae</taxon>
        <taxon>Streptophyta</taxon>
        <taxon>Embryophyta</taxon>
        <taxon>Tracheophyta</taxon>
        <taxon>Spermatophyta</taxon>
        <taxon>Magnoliopsida</taxon>
        <taxon>eudicotyledons</taxon>
        <taxon>Gunneridae</taxon>
        <taxon>Pentapetalae</taxon>
        <taxon>asterids</taxon>
        <taxon>campanulids</taxon>
        <taxon>Apiales</taxon>
        <taxon>Apiaceae</taxon>
        <taxon>Apioideae</taxon>
        <taxon>apioid superclade</taxon>
        <taxon>Tordylieae</taxon>
        <taxon>Tordyliinae</taxon>
        <taxon>Heracleum</taxon>
    </lineage>
</organism>
<feature type="compositionally biased region" description="Basic residues" evidence="1">
    <location>
        <begin position="119"/>
        <end position="130"/>
    </location>
</feature>
<dbReference type="AlphaFoldDB" id="A0AAD8N702"/>
<reference evidence="2" key="1">
    <citation type="submission" date="2023-02" db="EMBL/GenBank/DDBJ databases">
        <title>Genome of toxic invasive species Heracleum sosnowskyi carries increased number of genes despite the absence of recent whole-genome duplications.</title>
        <authorList>
            <person name="Schelkunov M."/>
            <person name="Shtratnikova V."/>
            <person name="Makarenko M."/>
            <person name="Klepikova A."/>
            <person name="Omelchenko D."/>
            <person name="Novikova G."/>
            <person name="Obukhova E."/>
            <person name="Bogdanov V."/>
            <person name="Penin A."/>
            <person name="Logacheva M."/>
        </authorList>
    </citation>
    <scope>NUCLEOTIDE SEQUENCE</scope>
    <source>
        <strain evidence="2">Hsosn_3</strain>
        <tissue evidence="2">Leaf</tissue>
    </source>
</reference>
<reference evidence="2" key="2">
    <citation type="submission" date="2023-05" db="EMBL/GenBank/DDBJ databases">
        <authorList>
            <person name="Schelkunov M.I."/>
        </authorList>
    </citation>
    <scope>NUCLEOTIDE SEQUENCE</scope>
    <source>
        <strain evidence="2">Hsosn_3</strain>
        <tissue evidence="2">Leaf</tissue>
    </source>
</reference>